<proteinExistence type="predicted"/>
<dbReference type="Proteomes" id="UP000308600">
    <property type="component" value="Unassembled WGS sequence"/>
</dbReference>
<sequence>MLIKCANALSREQELSGPEVVSLLMGWGDTFTSHQYVPIYLNGLRAYLKGVFPKLGERV</sequence>
<reference evidence="1 2" key="1">
    <citation type="journal article" date="2019" name="Nat. Ecol. Evol.">
        <title>Megaphylogeny resolves global patterns of mushroom evolution.</title>
        <authorList>
            <person name="Varga T."/>
            <person name="Krizsan K."/>
            <person name="Foldi C."/>
            <person name="Dima B."/>
            <person name="Sanchez-Garcia M."/>
            <person name="Sanchez-Ramirez S."/>
            <person name="Szollosi G.J."/>
            <person name="Szarkandi J.G."/>
            <person name="Papp V."/>
            <person name="Albert L."/>
            <person name="Andreopoulos W."/>
            <person name="Angelini C."/>
            <person name="Antonin V."/>
            <person name="Barry K.W."/>
            <person name="Bougher N.L."/>
            <person name="Buchanan P."/>
            <person name="Buyck B."/>
            <person name="Bense V."/>
            <person name="Catcheside P."/>
            <person name="Chovatia M."/>
            <person name="Cooper J."/>
            <person name="Damon W."/>
            <person name="Desjardin D."/>
            <person name="Finy P."/>
            <person name="Geml J."/>
            <person name="Haridas S."/>
            <person name="Hughes K."/>
            <person name="Justo A."/>
            <person name="Karasinski D."/>
            <person name="Kautmanova I."/>
            <person name="Kiss B."/>
            <person name="Kocsube S."/>
            <person name="Kotiranta H."/>
            <person name="LaButti K.M."/>
            <person name="Lechner B.E."/>
            <person name="Liimatainen K."/>
            <person name="Lipzen A."/>
            <person name="Lukacs Z."/>
            <person name="Mihaltcheva S."/>
            <person name="Morgado L.N."/>
            <person name="Niskanen T."/>
            <person name="Noordeloos M.E."/>
            <person name="Ohm R.A."/>
            <person name="Ortiz-Santana B."/>
            <person name="Ovrebo C."/>
            <person name="Racz N."/>
            <person name="Riley R."/>
            <person name="Savchenko A."/>
            <person name="Shiryaev A."/>
            <person name="Soop K."/>
            <person name="Spirin V."/>
            <person name="Szebenyi C."/>
            <person name="Tomsovsky M."/>
            <person name="Tulloss R.E."/>
            <person name="Uehling J."/>
            <person name="Grigoriev I.V."/>
            <person name="Vagvolgyi C."/>
            <person name="Papp T."/>
            <person name="Martin F.M."/>
            <person name="Miettinen O."/>
            <person name="Hibbett D.S."/>
            <person name="Nagy L.G."/>
        </authorList>
    </citation>
    <scope>NUCLEOTIDE SEQUENCE [LARGE SCALE GENOMIC DNA]</scope>
    <source>
        <strain evidence="1 2">NL-1719</strain>
    </source>
</reference>
<name>A0ACD3AH65_9AGAR</name>
<gene>
    <name evidence="1" type="ORF">BDN72DRAFT_846303</name>
</gene>
<dbReference type="EMBL" id="ML208462">
    <property type="protein sequence ID" value="TFK64775.1"/>
    <property type="molecule type" value="Genomic_DNA"/>
</dbReference>
<evidence type="ECO:0000313" key="2">
    <source>
        <dbReference type="Proteomes" id="UP000308600"/>
    </source>
</evidence>
<evidence type="ECO:0000313" key="1">
    <source>
        <dbReference type="EMBL" id="TFK64775.1"/>
    </source>
</evidence>
<protein>
    <submittedName>
        <fullName evidence="1">Uncharacterized protein</fullName>
    </submittedName>
</protein>
<accession>A0ACD3AH65</accession>
<keyword evidence="2" id="KW-1185">Reference proteome</keyword>
<organism evidence="1 2">
    <name type="scientific">Pluteus cervinus</name>
    <dbReference type="NCBI Taxonomy" id="181527"/>
    <lineage>
        <taxon>Eukaryota</taxon>
        <taxon>Fungi</taxon>
        <taxon>Dikarya</taxon>
        <taxon>Basidiomycota</taxon>
        <taxon>Agaricomycotina</taxon>
        <taxon>Agaricomycetes</taxon>
        <taxon>Agaricomycetidae</taxon>
        <taxon>Agaricales</taxon>
        <taxon>Pluteineae</taxon>
        <taxon>Pluteaceae</taxon>
        <taxon>Pluteus</taxon>
    </lineage>
</organism>